<evidence type="ECO:0000256" key="1">
    <source>
        <dbReference type="ARBA" id="ARBA00004141"/>
    </source>
</evidence>
<comment type="subcellular location">
    <subcellularLocation>
        <location evidence="1">Membrane</location>
        <topology evidence="1">Multi-pass membrane protein</topology>
    </subcellularLocation>
</comment>
<dbReference type="InterPro" id="IPR000620">
    <property type="entry name" value="EamA_dom"/>
</dbReference>
<feature type="transmembrane region" description="Helical" evidence="6">
    <location>
        <begin position="187"/>
        <end position="208"/>
    </location>
</feature>
<accession>A0ABV6PJV6</accession>
<feature type="transmembrane region" description="Helical" evidence="6">
    <location>
        <begin position="245"/>
        <end position="265"/>
    </location>
</feature>
<evidence type="ECO:0000256" key="2">
    <source>
        <dbReference type="ARBA" id="ARBA00009853"/>
    </source>
</evidence>
<feature type="domain" description="EamA" evidence="7">
    <location>
        <begin position="158"/>
        <end position="287"/>
    </location>
</feature>
<feature type="domain" description="EamA" evidence="7">
    <location>
        <begin position="17"/>
        <end position="142"/>
    </location>
</feature>
<evidence type="ECO:0000313" key="9">
    <source>
        <dbReference type="Proteomes" id="UP001589943"/>
    </source>
</evidence>
<feature type="transmembrane region" description="Helical" evidence="6">
    <location>
        <begin position="156"/>
        <end position="175"/>
    </location>
</feature>
<evidence type="ECO:0000256" key="3">
    <source>
        <dbReference type="ARBA" id="ARBA00022692"/>
    </source>
</evidence>
<feature type="transmembrane region" description="Helical" evidence="6">
    <location>
        <begin position="214"/>
        <end position="238"/>
    </location>
</feature>
<dbReference type="RefSeq" id="WP_379481555.1">
    <property type="nucleotide sequence ID" value="NZ_JBHLTL010000006.1"/>
</dbReference>
<dbReference type="Proteomes" id="UP001589943">
    <property type="component" value="Unassembled WGS sequence"/>
</dbReference>
<evidence type="ECO:0000259" key="7">
    <source>
        <dbReference type="Pfam" id="PF00892"/>
    </source>
</evidence>
<dbReference type="Pfam" id="PF00892">
    <property type="entry name" value="EamA"/>
    <property type="match status" value="2"/>
</dbReference>
<dbReference type="PROSITE" id="PS51257">
    <property type="entry name" value="PROKAR_LIPOPROTEIN"/>
    <property type="match status" value="1"/>
</dbReference>
<keyword evidence="3 6" id="KW-0812">Transmembrane</keyword>
<dbReference type="PANTHER" id="PTHR22911">
    <property type="entry name" value="ACYL-MALONYL CONDENSING ENZYME-RELATED"/>
    <property type="match status" value="1"/>
</dbReference>
<feature type="transmembrane region" description="Helical" evidence="6">
    <location>
        <begin position="271"/>
        <end position="288"/>
    </location>
</feature>
<proteinExistence type="inferred from homology"/>
<sequence>MPAGQHRHHHLLPFVAVTIGIACFSIMDALMKGASLAVGAYSAMLWRSAAGTVLMAPLWKARGGTLPPAPRMRLHALRGANTAGMAVSFFYGITKLPLAEGIAISFIAPLIALYLAAILLGEKVTRKAVLASLLGLAGVAVICAARFSQGGLDDEAVLGIAAILLSAVLYAWNLILQRRQAQIADPVEIALFQAVFTGLVLSVFAPWFAVWLPLAQWLGVGLSAVLAMTSLMLIAWGYARAETQVLLPIEYTAFIWAALMGWLMFDEKLTSATVAGAVLIVIGCWIAARGHTEQTAL</sequence>
<feature type="transmembrane region" description="Helical" evidence="6">
    <location>
        <begin position="128"/>
        <end position="150"/>
    </location>
</feature>
<comment type="similarity">
    <text evidence="2">Belongs to the drug/metabolite transporter (DMT) superfamily. 10 TMS drug/metabolite exporter (DME) (TC 2.A.7.3) family.</text>
</comment>
<name>A0ABV6PJV6_9SPHN</name>
<feature type="transmembrane region" description="Helical" evidence="6">
    <location>
        <begin position="36"/>
        <end position="59"/>
    </location>
</feature>
<dbReference type="SUPFAM" id="SSF103481">
    <property type="entry name" value="Multidrug resistance efflux transporter EmrE"/>
    <property type="match status" value="2"/>
</dbReference>
<evidence type="ECO:0000256" key="4">
    <source>
        <dbReference type="ARBA" id="ARBA00022989"/>
    </source>
</evidence>
<evidence type="ECO:0000313" key="8">
    <source>
        <dbReference type="EMBL" id="MFC0590106.1"/>
    </source>
</evidence>
<dbReference type="EMBL" id="JBHLTL010000006">
    <property type="protein sequence ID" value="MFC0590106.1"/>
    <property type="molecule type" value="Genomic_DNA"/>
</dbReference>
<dbReference type="InterPro" id="IPR037185">
    <property type="entry name" value="EmrE-like"/>
</dbReference>
<evidence type="ECO:0000256" key="6">
    <source>
        <dbReference type="SAM" id="Phobius"/>
    </source>
</evidence>
<reference evidence="8 9" key="1">
    <citation type="submission" date="2024-09" db="EMBL/GenBank/DDBJ databases">
        <authorList>
            <person name="Sun Q."/>
            <person name="Mori K."/>
        </authorList>
    </citation>
    <scope>NUCLEOTIDE SEQUENCE [LARGE SCALE GENOMIC DNA]</scope>
    <source>
        <strain evidence="8 9">NCAIM B.02537</strain>
    </source>
</reference>
<comment type="caution">
    <text evidence="8">The sequence shown here is derived from an EMBL/GenBank/DDBJ whole genome shotgun (WGS) entry which is preliminary data.</text>
</comment>
<feature type="transmembrane region" description="Helical" evidence="6">
    <location>
        <begin position="102"/>
        <end position="121"/>
    </location>
</feature>
<gene>
    <name evidence="8" type="ORF">ACFFF7_11825</name>
</gene>
<dbReference type="PANTHER" id="PTHR22911:SF6">
    <property type="entry name" value="SOLUTE CARRIER FAMILY 35 MEMBER G1"/>
    <property type="match status" value="1"/>
</dbReference>
<keyword evidence="9" id="KW-1185">Reference proteome</keyword>
<keyword evidence="5 6" id="KW-0472">Membrane</keyword>
<protein>
    <submittedName>
        <fullName evidence="8">DMT family transporter</fullName>
    </submittedName>
</protein>
<keyword evidence="4 6" id="KW-1133">Transmembrane helix</keyword>
<feature type="transmembrane region" description="Helical" evidence="6">
    <location>
        <begin position="12"/>
        <end position="30"/>
    </location>
</feature>
<organism evidence="8 9">
    <name type="scientific">Novosphingobium aquiterrae</name>
    <dbReference type="NCBI Taxonomy" id="624388"/>
    <lineage>
        <taxon>Bacteria</taxon>
        <taxon>Pseudomonadati</taxon>
        <taxon>Pseudomonadota</taxon>
        <taxon>Alphaproteobacteria</taxon>
        <taxon>Sphingomonadales</taxon>
        <taxon>Sphingomonadaceae</taxon>
        <taxon>Novosphingobium</taxon>
    </lineage>
</organism>
<evidence type="ECO:0000256" key="5">
    <source>
        <dbReference type="ARBA" id="ARBA00023136"/>
    </source>
</evidence>